<name>A0A9P6GSE6_9PLEO</name>
<gene>
    <name evidence="1" type="ORF">PMIN01_02319</name>
</gene>
<evidence type="ECO:0000313" key="1">
    <source>
        <dbReference type="EMBL" id="KAF9739685.1"/>
    </source>
</evidence>
<reference evidence="1" key="1">
    <citation type="journal article" date="2020" name="Mol. Plant Microbe Interact.">
        <title>Genome Sequence of the Biocontrol Agent Coniothyrium minitans strain Conio (IMI 134523).</title>
        <authorList>
            <person name="Patel D."/>
            <person name="Shittu T.A."/>
            <person name="Baroncelli R."/>
            <person name="Muthumeenakshi S."/>
            <person name="Osborne T.H."/>
            <person name="Janganan T.K."/>
            <person name="Sreenivasaprasad S."/>
        </authorList>
    </citation>
    <scope>NUCLEOTIDE SEQUENCE</scope>
    <source>
        <strain evidence="1">Conio</strain>
    </source>
</reference>
<evidence type="ECO:0000313" key="2">
    <source>
        <dbReference type="Proteomes" id="UP000756921"/>
    </source>
</evidence>
<sequence>MGSDKDSSVKCRSTFGSSGIRRIGALGARHLRLEEAGRCYFQQAGATFQQAGATFQQAGATFQQAGATFQQAGAF</sequence>
<dbReference type="EMBL" id="WJXW01000002">
    <property type="protein sequence ID" value="KAF9739685.1"/>
    <property type="molecule type" value="Genomic_DNA"/>
</dbReference>
<dbReference type="Proteomes" id="UP000756921">
    <property type="component" value="Unassembled WGS sequence"/>
</dbReference>
<dbReference type="AlphaFoldDB" id="A0A9P6GSE6"/>
<protein>
    <submittedName>
        <fullName evidence="1">Uncharacterized protein</fullName>
    </submittedName>
</protein>
<comment type="caution">
    <text evidence="1">The sequence shown here is derived from an EMBL/GenBank/DDBJ whole genome shotgun (WGS) entry which is preliminary data.</text>
</comment>
<organism evidence="1 2">
    <name type="scientific">Paraphaeosphaeria minitans</name>
    <dbReference type="NCBI Taxonomy" id="565426"/>
    <lineage>
        <taxon>Eukaryota</taxon>
        <taxon>Fungi</taxon>
        <taxon>Dikarya</taxon>
        <taxon>Ascomycota</taxon>
        <taxon>Pezizomycotina</taxon>
        <taxon>Dothideomycetes</taxon>
        <taxon>Pleosporomycetidae</taxon>
        <taxon>Pleosporales</taxon>
        <taxon>Massarineae</taxon>
        <taxon>Didymosphaeriaceae</taxon>
        <taxon>Paraphaeosphaeria</taxon>
    </lineage>
</organism>
<accession>A0A9P6GSE6</accession>
<keyword evidence="2" id="KW-1185">Reference proteome</keyword>
<proteinExistence type="predicted"/>